<evidence type="ECO:0000313" key="2">
    <source>
        <dbReference type="Proteomes" id="UP000814128"/>
    </source>
</evidence>
<comment type="caution">
    <text evidence="1">The sequence shown here is derived from an EMBL/GenBank/DDBJ whole genome shotgun (WGS) entry which is preliminary data.</text>
</comment>
<gene>
    <name evidence="1" type="ORF">K488DRAFT_68992</name>
</gene>
<accession>A0ACB8QRZ3</accession>
<evidence type="ECO:0000313" key="1">
    <source>
        <dbReference type="EMBL" id="KAI0034603.1"/>
    </source>
</evidence>
<protein>
    <submittedName>
        <fullName evidence="1">Uncharacterized protein</fullName>
    </submittedName>
</protein>
<dbReference type="EMBL" id="MU273497">
    <property type="protein sequence ID" value="KAI0034603.1"/>
    <property type="molecule type" value="Genomic_DNA"/>
</dbReference>
<sequence length="163" mass="16821">MSFLSTMQSVMTGLAGLYSSDGGSYWDAEQGTQDRLVQEEDNQTLAGENRVVIGDGIDEIGQSTDQGGGRVGGGTAMGVDAPVTAFLPSTTAPSPASAGTAPVATDARMQEDSTFRMRVSWDGLGLSVPLTRDGKWVLLGLAVAAVLIGCIALGITIVNNRKV</sequence>
<reference evidence="1" key="2">
    <citation type="journal article" date="2022" name="New Phytol.">
        <title>Evolutionary transition to the ectomycorrhizal habit in the genomes of a hyperdiverse lineage of mushroom-forming fungi.</title>
        <authorList>
            <person name="Looney B."/>
            <person name="Miyauchi S."/>
            <person name="Morin E."/>
            <person name="Drula E."/>
            <person name="Courty P.E."/>
            <person name="Kohler A."/>
            <person name="Kuo A."/>
            <person name="LaButti K."/>
            <person name="Pangilinan J."/>
            <person name="Lipzen A."/>
            <person name="Riley R."/>
            <person name="Andreopoulos W."/>
            <person name="He G."/>
            <person name="Johnson J."/>
            <person name="Nolan M."/>
            <person name="Tritt A."/>
            <person name="Barry K.W."/>
            <person name="Grigoriev I.V."/>
            <person name="Nagy L.G."/>
            <person name="Hibbett D."/>
            <person name="Henrissat B."/>
            <person name="Matheny P.B."/>
            <person name="Labbe J."/>
            <person name="Martin F.M."/>
        </authorList>
    </citation>
    <scope>NUCLEOTIDE SEQUENCE</scope>
    <source>
        <strain evidence="1">EC-137</strain>
    </source>
</reference>
<dbReference type="Proteomes" id="UP000814128">
    <property type="component" value="Unassembled WGS sequence"/>
</dbReference>
<keyword evidence="2" id="KW-1185">Reference proteome</keyword>
<reference evidence="1" key="1">
    <citation type="submission" date="2021-02" db="EMBL/GenBank/DDBJ databases">
        <authorList>
            <consortium name="DOE Joint Genome Institute"/>
            <person name="Ahrendt S."/>
            <person name="Looney B.P."/>
            <person name="Miyauchi S."/>
            <person name="Morin E."/>
            <person name="Drula E."/>
            <person name="Courty P.E."/>
            <person name="Chicoki N."/>
            <person name="Fauchery L."/>
            <person name="Kohler A."/>
            <person name="Kuo A."/>
            <person name="Labutti K."/>
            <person name="Pangilinan J."/>
            <person name="Lipzen A."/>
            <person name="Riley R."/>
            <person name="Andreopoulos W."/>
            <person name="He G."/>
            <person name="Johnson J."/>
            <person name="Barry K.W."/>
            <person name="Grigoriev I.V."/>
            <person name="Nagy L."/>
            <person name="Hibbett D."/>
            <person name="Henrissat B."/>
            <person name="Matheny P.B."/>
            <person name="Labbe J."/>
            <person name="Martin F."/>
        </authorList>
    </citation>
    <scope>NUCLEOTIDE SEQUENCE</scope>
    <source>
        <strain evidence="1">EC-137</strain>
    </source>
</reference>
<proteinExistence type="predicted"/>
<organism evidence="1 2">
    <name type="scientific">Vararia minispora EC-137</name>
    <dbReference type="NCBI Taxonomy" id="1314806"/>
    <lineage>
        <taxon>Eukaryota</taxon>
        <taxon>Fungi</taxon>
        <taxon>Dikarya</taxon>
        <taxon>Basidiomycota</taxon>
        <taxon>Agaricomycotina</taxon>
        <taxon>Agaricomycetes</taxon>
        <taxon>Russulales</taxon>
        <taxon>Lachnocladiaceae</taxon>
        <taxon>Vararia</taxon>
    </lineage>
</organism>
<name>A0ACB8QRZ3_9AGAM</name>